<dbReference type="KEGG" id="nno:NONO_c51410"/>
<dbReference type="STRING" id="1415166.NONO_c51410"/>
<gene>
    <name evidence="1" type="ORF">NONO_c51410</name>
</gene>
<evidence type="ECO:0000313" key="1">
    <source>
        <dbReference type="EMBL" id="AHH19925.1"/>
    </source>
</evidence>
<protein>
    <submittedName>
        <fullName evidence="1">Uncharacterized protein</fullName>
    </submittedName>
</protein>
<organism evidence="1 2">
    <name type="scientific">Nocardia nova SH22a</name>
    <dbReference type="NCBI Taxonomy" id="1415166"/>
    <lineage>
        <taxon>Bacteria</taxon>
        <taxon>Bacillati</taxon>
        <taxon>Actinomycetota</taxon>
        <taxon>Actinomycetes</taxon>
        <taxon>Mycobacteriales</taxon>
        <taxon>Nocardiaceae</taxon>
        <taxon>Nocardia</taxon>
    </lineage>
</organism>
<sequence length="108" mass="11221">MFIDCTGTAILGVPAGAQTRFGTDPDHFSGAAHRRLLNASTAGGETLLTENGSCSDGLGGGIGEQVQRDVDDEVFLSADQSAAADLEQDGARVQSIPLGRCLRMAQER</sequence>
<accession>W5TKQ9</accession>
<dbReference type="AlphaFoldDB" id="W5TKQ9"/>
<proteinExistence type="predicted"/>
<dbReference type="HOGENOM" id="CLU_2194192_0_0_11"/>
<dbReference type="EMBL" id="CP006850">
    <property type="protein sequence ID" value="AHH19925.1"/>
    <property type="molecule type" value="Genomic_DNA"/>
</dbReference>
<name>W5TKQ9_9NOCA</name>
<keyword evidence="2" id="KW-1185">Reference proteome</keyword>
<dbReference type="Proteomes" id="UP000019150">
    <property type="component" value="Chromosome"/>
</dbReference>
<reference evidence="1 2" key="1">
    <citation type="journal article" date="2014" name="Appl. Environ. Microbiol.">
        <title>Insights into the Microbial Degradation of Rubber and Gutta-Percha by Analysis of the Complete Genome of Nocardia nova SH22a.</title>
        <authorList>
            <person name="Luo Q."/>
            <person name="Hiessl S."/>
            <person name="Poehlein A."/>
            <person name="Daniel R."/>
            <person name="Steinbuchel A."/>
        </authorList>
    </citation>
    <scope>NUCLEOTIDE SEQUENCE [LARGE SCALE GENOMIC DNA]</scope>
    <source>
        <strain evidence="1">SH22a</strain>
    </source>
</reference>
<evidence type="ECO:0000313" key="2">
    <source>
        <dbReference type="Proteomes" id="UP000019150"/>
    </source>
</evidence>